<reference evidence="2 3" key="1">
    <citation type="submission" date="2024-04" db="EMBL/GenBank/DDBJ databases">
        <title>Genome assembly C_amara_ONT_v2.</title>
        <authorList>
            <person name="Yant L."/>
            <person name="Moore C."/>
            <person name="Slenker M."/>
        </authorList>
    </citation>
    <scope>NUCLEOTIDE SEQUENCE [LARGE SCALE GENOMIC DNA]</scope>
    <source>
        <tissue evidence="2">Leaf</tissue>
    </source>
</reference>
<gene>
    <name evidence="2" type="ORF">V5N11_029749</name>
</gene>
<dbReference type="Pfam" id="PF07727">
    <property type="entry name" value="RVT_2"/>
    <property type="match status" value="1"/>
</dbReference>
<dbReference type="Proteomes" id="UP001558713">
    <property type="component" value="Unassembled WGS sequence"/>
</dbReference>
<evidence type="ECO:0000313" key="2">
    <source>
        <dbReference type="EMBL" id="KAL1212253.1"/>
    </source>
</evidence>
<proteinExistence type="predicted"/>
<keyword evidence="3" id="KW-1185">Reference proteome</keyword>
<dbReference type="EMBL" id="JBANAX010000370">
    <property type="protein sequence ID" value="KAL1212253.1"/>
    <property type="molecule type" value="Genomic_DNA"/>
</dbReference>
<feature type="domain" description="Reverse transcriptase Ty1/copia-type" evidence="1">
    <location>
        <begin position="41"/>
        <end position="88"/>
    </location>
</feature>
<name>A0ABD1AZU0_CARAN</name>
<dbReference type="InterPro" id="IPR013103">
    <property type="entry name" value="RVT_2"/>
</dbReference>
<sequence length="88" mass="10365">MVSEEIEVDEEPSCYHDAKENKNWEKWNGGMSEEMNSLLNNQTWDIVDRPSDQKVISCRWLYKKKCGIPGVEPERYKARLVARGFSQR</sequence>
<comment type="caution">
    <text evidence="2">The sequence shown here is derived from an EMBL/GenBank/DDBJ whole genome shotgun (WGS) entry which is preliminary data.</text>
</comment>
<evidence type="ECO:0000259" key="1">
    <source>
        <dbReference type="Pfam" id="PF07727"/>
    </source>
</evidence>
<protein>
    <submittedName>
        <fullName evidence="2">Retrovirus-related Pol polyprotein from transposon RE1</fullName>
    </submittedName>
</protein>
<accession>A0ABD1AZU0</accession>
<evidence type="ECO:0000313" key="3">
    <source>
        <dbReference type="Proteomes" id="UP001558713"/>
    </source>
</evidence>
<dbReference type="AlphaFoldDB" id="A0ABD1AZU0"/>
<organism evidence="2 3">
    <name type="scientific">Cardamine amara subsp. amara</name>
    <dbReference type="NCBI Taxonomy" id="228776"/>
    <lineage>
        <taxon>Eukaryota</taxon>
        <taxon>Viridiplantae</taxon>
        <taxon>Streptophyta</taxon>
        <taxon>Embryophyta</taxon>
        <taxon>Tracheophyta</taxon>
        <taxon>Spermatophyta</taxon>
        <taxon>Magnoliopsida</taxon>
        <taxon>eudicotyledons</taxon>
        <taxon>Gunneridae</taxon>
        <taxon>Pentapetalae</taxon>
        <taxon>rosids</taxon>
        <taxon>malvids</taxon>
        <taxon>Brassicales</taxon>
        <taxon>Brassicaceae</taxon>
        <taxon>Cardamineae</taxon>
        <taxon>Cardamine</taxon>
    </lineage>
</organism>